<evidence type="ECO:0000313" key="7">
    <source>
        <dbReference type="EMBL" id="BAE62218.1"/>
    </source>
</evidence>
<feature type="compositionally biased region" description="Basic and acidic residues" evidence="5">
    <location>
        <begin position="336"/>
        <end position="348"/>
    </location>
</feature>
<dbReference type="SUPFAM" id="SSF55781">
    <property type="entry name" value="GAF domain-like"/>
    <property type="match status" value="1"/>
</dbReference>
<dbReference type="InterPro" id="IPR036890">
    <property type="entry name" value="HATPase_C_sf"/>
</dbReference>
<feature type="region of interest" description="Disordered" evidence="5">
    <location>
        <begin position="323"/>
        <end position="352"/>
    </location>
</feature>
<name>Q2U897_ASPOR</name>
<feature type="domain" description="Histidine kinase" evidence="6">
    <location>
        <begin position="514"/>
        <end position="623"/>
    </location>
</feature>
<dbReference type="GO" id="GO:0009927">
    <property type="term" value="F:histidine phosphotransfer kinase activity"/>
    <property type="evidence" value="ECO:0007669"/>
    <property type="project" value="TreeGrafter"/>
</dbReference>
<evidence type="ECO:0000259" key="6">
    <source>
        <dbReference type="PROSITE" id="PS50109"/>
    </source>
</evidence>
<evidence type="ECO:0000313" key="8">
    <source>
        <dbReference type="Proteomes" id="UP000006564"/>
    </source>
</evidence>
<dbReference type="PRINTS" id="PR00344">
    <property type="entry name" value="BCTRLSENSOR"/>
</dbReference>
<dbReference type="Pfam" id="PF01590">
    <property type="entry name" value="GAF"/>
    <property type="match status" value="1"/>
</dbReference>
<sequence length="852" mass="92996">MPNVKGSESYPVILYYCTLDRIPSLPQFDNGQQTTAAEEDVDKDSPRLSSDITLTALSQLAVLRFGCNRAFISIIDDGNQHIIAEATGSISLRDKDRHAPDDAIYLGVRTIDLAWGVCPHTISLFTGQDMSKAVETPNMIANSSRFVVHDFTQEDFFKDRPYVVGWPYFRFYAEVPLLSPSGVVLGSFCVVDNKPRGHFAEEEVNALKEIADAVALHLDKVRISIDHHRAEKLIKGLTNFVKDHGEFDPAEVPLPISRQSTLNTLNSPRDQSSVSLPTPGAGGVGNMEGPIMSGSTASEVELSSLFSGVTSSEQTKTSSFLYNSSQSAAPTPAEETISHQEAAPERNEPPTVSVKRCVKNADQIAQVFTRASVSLRDSLDLDGVLFLDASRCNSGVVLSDDEARSWEPLPTTANPDSCRLDFAKINNLTTEDNGREDRIRASDGSLETTFDLANLIEEVTRVQYVGQRVPKATLPFVDALATPKNGAPYGETTVVVRIEERHAWKVQSLAGAWKRIVMNLLGNSLKFTSAGFVEVSLSKVVKQSDPESIYAHLCVTDTGRGIDRMFLRNKLFSPFAQENTLSEGLGLGFSIVRQLVDAMDGHVNVRSEVGVGTQVDIYIPVRRFASHYPSSTSMSSAPVKACLVGFEGYPDIKDTPTGILPVEAKRKLAIRSSLAPVLMAQCGWSLSIAESIENARGDVAIIEEEEFAKATCDGQLPRELCERTGINFFIILSGMQPRLNDLPPNAIRVSQPFGPAKFQDVLQRTQELYLKSLENPRSPPPPPGKPVITKRSSSELVLPASPDAPQEVGVALPLRVPPQTPQNANAIHCLVVDDNDINLKVSCLGYHVCNDH</sequence>
<dbReference type="OMA" id="DYCKINN"/>
<dbReference type="EC" id="2.7.13.3" evidence="2"/>
<dbReference type="Proteomes" id="UP000006564">
    <property type="component" value="Chromosome 5"/>
</dbReference>
<keyword evidence="8" id="KW-1185">Reference proteome</keyword>
<evidence type="ECO:0000256" key="4">
    <source>
        <dbReference type="ARBA" id="ARBA00022777"/>
    </source>
</evidence>
<dbReference type="FunFam" id="3.30.565.10:FF:000201">
    <property type="entry name" value="Sensor histidine kinase/response regulator, putative (AFU_orthologue AFUA_4G01020)"/>
    <property type="match status" value="1"/>
</dbReference>
<dbReference type="EMBL" id="BA000053">
    <property type="protein sequence ID" value="BAE62218.1"/>
    <property type="molecule type" value="Genomic_DNA"/>
</dbReference>
<proteinExistence type="predicted"/>
<accession>Q2U897</accession>
<dbReference type="GO" id="GO:0000155">
    <property type="term" value="F:phosphorelay sensor kinase activity"/>
    <property type="evidence" value="ECO:0007669"/>
    <property type="project" value="TreeGrafter"/>
</dbReference>
<dbReference type="GeneID" id="5995408"/>
<comment type="catalytic activity">
    <reaction evidence="1">
        <text>ATP + protein L-histidine = ADP + protein N-phospho-L-histidine.</text>
        <dbReference type="EC" id="2.7.13.3"/>
    </reaction>
</comment>
<dbReference type="KEGG" id="aor:AO090701000517"/>
<dbReference type="InterPro" id="IPR029016">
    <property type="entry name" value="GAF-like_dom_sf"/>
</dbReference>
<keyword evidence="4" id="KW-0418">Kinase</keyword>
<dbReference type="InterPro" id="IPR005467">
    <property type="entry name" value="His_kinase_dom"/>
</dbReference>
<dbReference type="PANTHER" id="PTHR43047">
    <property type="entry name" value="TWO-COMPONENT HISTIDINE PROTEIN KINASE"/>
    <property type="match status" value="1"/>
</dbReference>
<dbReference type="PANTHER" id="PTHR43047:SF72">
    <property type="entry name" value="OSMOSENSING HISTIDINE PROTEIN KINASE SLN1"/>
    <property type="match status" value="1"/>
</dbReference>
<keyword evidence="3" id="KW-0808">Transferase</keyword>
<reference evidence="7 8" key="1">
    <citation type="journal article" date="2005" name="Nature">
        <title>Genome sequencing and analysis of Aspergillus oryzae.</title>
        <authorList>
            <person name="Machida M."/>
            <person name="Asai K."/>
            <person name="Sano M."/>
            <person name="Tanaka T."/>
            <person name="Kumagai T."/>
            <person name="Terai G."/>
            <person name="Kusumoto K."/>
            <person name="Arima T."/>
            <person name="Akita O."/>
            <person name="Kashiwagi Y."/>
            <person name="Abe K."/>
            <person name="Gomi K."/>
            <person name="Horiuchi H."/>
            <person name="Kitamoto K."/>
            <person name="Kobayashi T."/>
            <person name="Takeuchi M."/>
            <person name="Denning D.W."/>
            <person name="Galagan J.E."/>
            <person name="Nierman W.C."/>
            <person name="Yu J."/>
            <person name="Archer D.B."/>
            <person name="Bennett J.W."/>
            <person name="Bhatnagar D."/>
            <person name="Cleveland T.E."/>
            <person name="Fedorova N.D."/>
            <person name="Gotoh O."/>
            <person name="Horikawa H."/>
            <person name="Hosoyama A."/>
            <person name="Ichinomiya M."/>
            <person name="Igarashi R."/>
            <person name="Iwashita K."/>
            <person name="Juvvadi P.R."/>
            <person name="Kato M."/>
            <person name="Kato Y."/>
            <person name="Kin T."/>
            <person name="Kokubun A."/>
            <person name="Maeda H."/>
            <person name="Maeyama N."/>
            <person name="Maruyama J."/>
            <person name="Nagasaki H."/>
            <person name="Nakajima T."/>
            <person name="Oda K."/>
            <person name="Okada K."/>
            <person name="Paulsen I."/>
            <person name="Sakamoto K."/>
            <person name="Sawano T."/>
            <person name="Takahashi M."/>
            <person name="Takase K."/>
            <person name="Terabayashi Y."/>
            <person name="Wortman J."/>
            <person name="Yamada O."/>
            <person name="Yamagata Y."/>
            <person name="Anazawa H."/>
            <person name="Hata Y."/>
            <person name="Koide Y."/>
            <person name="Komori T."/>
            <person name="Koyama Y."/>
            <person name="Minetoki T."/>
            <person name="Suharnan S."/>
            <person name="Tanaka A."/>
            <person name="Isono K."/>
            <person name="Kuhara S."/>
            <person name="Ogasawara N."/>
            <person name="Kikuchi H."/>
        </authorList>
    </citation>
    <scope>NUCLEOTIDE SEQUENCE [LARGE SCALE GENOMIC DNA]</scope>
    <source>
        <strain evidence="8">ATCC 42149 / RIB 40</strain>
    </source>
</reference>
<dbReference type="RefSeq" id="XP_023092170.1">
    <property type="nucleotide sequence ID" value="XM_023237277.1"/>
</dbReference>
<dbReference type="HOGENOM" id="CLU_002763_0_1_1"/>
<dbReference type="Pfam" id="PF02518">
    <property type="entry name" value="HATPase_c"/>
    <property type="match status" value="1"/>
</dbReference>
<feature type="region of interest" description="Disordered" evidence="5">
    <location>
        <begin position="772"/>
        <end position="802"/>
    </location>
</feature>
<dbReference type="AlphaFoldDB" id="Q2U897"/>
<dbReference type="InterPro" id="IPR003018">
    <property type="entry name" value="GAF"/>
</dbReference>
<dbReference type="InterPro" id="IPR004358">
    <property type="entry name" value="Sig_transdc_His_kin-like_C"/>
</dbReference>
<dbReference type="FunFam" id="3.30.450.40:FF:000083">
    <property type="entry name" value="Sensor histidine kinase/response regulator, putative (AFU_orthologue AFUA_4G00660)"/>
    <property type="match status" value="1"/>
</dbReference>
<dbReference type="Gene3D" id="3.30.565.10">
    <property type="entry name" value="Histidine kinase-like ATPase, C-terminal domain"/>
    <property type="match status" value="1"/>
</dbReference>
<dbReference type="PROSITE" id="PS50109">
    <property type="entry name" value="HIS_KIN"/>
    <property type="match status" value="1"/>
</dbReference>
<gene>
    <name evidence="7" type="ORF">AO090701000517</name>
</gene>
<dbReference type="GO" id="GO:0005886">
    <property type="term" value="C:plasma membrane"/>
    <property type="evidence" value="ECO:0007669"/>
    <property type="project" value="TreeGrafter"/>
</dbReference>
<dbReference type="SUPFAM" id="SSF55874">
    <property type="entry name" value="ATPase domain of HSP90 chaperone/DNA topoisomerase II/histidine kinase"/>
    <property type="match status" value="1"/>
</dbReference>
<evidence type="ECO:0000256" key="1">
    <source>
        <dbReference type="ARBA" id="ARBA00000085"/>
    </source>
</evidence>
<evidence type="ECO:0000256" key="5">
    <source>
        <dbReference type="SAM" id="MobiDB-lite"/>
    </source>
</evidence>
<evidence type="ECO:0000256" key="2">
    <source>
        <dbReference type="ARBA" id="ARBA00012438"/>
    </source>
</evidence>
<dbReference type="InterPro" id="IPR003594">
    <property type="entry name" value="HATPase_dom"/>
</dbReference>
<dbReference type="Gene3D" id="3.30.450.40">
    <property type="match status" value="1"/>
</dbReference>
<evidence type="ECO:0000256" key="3">
    <source>
        <dbReference type="ARBA" id="ARBA00022679"/>
    </source>
</evidence>
<dbReference type="SMART" id="SM00387">
    <property type="entry name" value="HATPase_c"/>
    <property type="match status" value="1"/>
</dbReference>
<organism evidence="7 8">
    <name type="scientific">Aspergillus oryzae (strain ATCC 42149 / RIB 40)</name>
    <name type="common">Yellow koji mold</name>
    <dbReference type="NCBI Taxonomy" id="510516"/>
    <lineage>
        <taxon>Eukaryota</taxon>
        <taxon>Fungi</taxon>
        <taxon>Dikarya</taxon>
        <taxon>Ascomycota</taxon>
        <taxon>Pezizomycotina</taxon>
        <taxon>Eurotiomycetes</taxon>
        <taxon>Eurotiomycetidae</taxon>
        <taxon>Eurotiales</taxon>
        <taxon>Aspergillaceae</taxon>
        <taxon>Aspergillus</taxon>
        <taxon>Aspergillus subgen. Circumdati</taxon>
    </lineage>
</organism>
<dbReference type="EMBL" id="AP007164">
    <property type="protein sequence ID" value="BAE62218.1"/>
    <property type="molecule type" value="Genomic_DNA"/>
</dbReference>
<protein>
    <recommendedName>
        <fullName evidence="2">histidine kinase</fullName>
        <ecNumber evidence="2">2.7.13.3</ecNumber>
    </recommendedName>
</protein>